<dbReference type="InterPro" id="IPR055411">
    <property type="entry name" value="LRR_FXL15/At3g58940/PEG3-like"/>
</dbReference>
<keyword evidence="3" id="KW-1185">Reference proteome</keyword>
<accession>A0A9R1WPH5</accession>
<dbReference type="SUPFAM" id="SSF52047">
    <property type="entry name" value="RNI-like"/>
    <property type="match status" value="1"/>
</dbReference>
<dbReference type="Pfam" id="PF08387">
    <property type="entry name" value="FBD"/>
    <property type="match status" value="1"/>
</dbReference>
<dbReference type="Pfam" id="PF24758">
    <property type="entry name" value="LRR_At5g56370"/>
    <property type="match status" value="1"/>
</dbReference>
<name>A0A9R1WPH5_LACSA</name>
<dbReference type="EMBL" id="NBSK02000001">
    <property type="protein sequence ID" value="KAJ0227893.1"/>
    <property type="molecule type" value="Genomic_DNA"/>
</dbReference>
<organism evidence="2 3">
    <name type="scientific">Lactuca sativa</name>
    <name type="common">Garden lettuce</name>
    <dbReference type="NCBI Taxonomy" id="4236"/>
    <lineage>
        <taxon>Eukaryota</taxon>
        <taxon>Viridiplantae</taxon>
        <taxon>Streptophyta</taxon>
        <taxon>Embryophyta</taxon>
        <taxon>Tracheophyta</taxon>
        <taxon>Spermatophyta</taxon>
        <taxon>Magnoliopsida</taxon>
        <taxon>eudicotyledons</taxon>
        <taxon>Gunneridae</taxon>
        <taxon>Pentapetalae</taxon>
        <taxon>asterids</taxon>
        <taxon>campanulids</taxon>
        <taxon>Asterales</taxon>
        <taxon>Asteraceae</taxon>
        <taxon>Cichorioideae</taxon>
        <taxon>Cichorieae</taxon>
        <taxon>Lactucinae</taxon>
        <taxon>Lactuca</taxon>
    </lineage>
</organism>
<comment type="caution">
    <text evidence="2">The sequence shown here is derived from an EMBL/GenBank/DDBJ whole genome shotgun (WGS) entry which is preliminary data.</text>
</comment>
<dbReference type="InterPro" id="IPR036047">
    <property type="entry name" value="F-box-like_dom_sf"/>
</dbReference>
<sequence length="414" mass="47325">MNGKSKRMSEPCPEEDRISNLPEHLIDSILARVPVGDAVRTSIISKKWRCGWTTMRELVFDEQFSEKFARNRASNYHNGFIRIINKVLFLHKGPILKFHLHIPYVFHDSFNEIDPWLSFLSRNGVMELILTNSCRRYELPSYFFSCLELRKLKLENCFFKQPLEFQRFLNLEYLYLKKVDFGANLSGTQISLPQLMDLSMHSCTNVSNFNIKASKLSSLVVLNCPGAMLLRFLNNPSLTRLDIQDFVEGEVIDLARVLCNLPELEDLSIDSNSLKLLSADNISKSLPHLVNSLKSLGLRNFQLSNLDQLHGALCLLRNLRNLKHFVINVNMEPQVDVGAASNHLETPNCLKCTLDQLQTVEIICLEGSKPELFFIKLLLAHSPSLKEITITPSKASRFPRASPKAKMFYLDPEL</sequence>
<evidence type="ECO:0000313" key="2">
    <source>
        <dbReference type="EMBL" id="KAJ0227893.1"/>
    </source>
</evidence>
<dbReference type="Proteomes" id="UP000235145">
    <property type="component" value="Unassembled WGS sequence"/>
</dbReference>
<feature type="domain" description="F-box" evidence="1">
    <location>
        <begin position="15"/>
        <end position="67"/>
    </location>
</feature>
<evidence type="ECO:0000313" key="3">
    <source>
        <dbReference type="Proteomes" id="UP000235145"/>
    </source>
</evidence>
<reference evidence="2 3" key="1">
    <citation type="journal article" date="2017" name="Nat. Commun.">
        <title>Genome assembly with in vitro proximity ligation data and whole-genome triplication in lettuce.</title>
        <authorList>
            <person name="Reyes-Chin-Wo S."/>
            <person name="Wang Z."/>
            <person name="Yang X."/>
            <person name="Kozik A."/>
            <person name="Arikit S."/>
            <person name="Song C."/>
            <person name="Xia L."/>
            <person name="Froenicke L."/>
            <person name="Lavelle D.O."/>
            <person name="Truco M.J."/>
            <person name="Xia R."/>
            <person name="Zhu S."/>
            <person name="Xu C."/>
            <person name="Xu H."/>
            <person name="Xu X."/>
            <person name="Cox K."/>
            <person name="Korf I."/>
            <person name="Meyers B.C."/>
            <person name="Michelmore R.W."/>
        </authorList>
    </citation>
    <scope>NUCLEOTIDE SEQUENCE [LARGE SCALE GENOMIC DNA]</scope>
    <source>
        <strain evidence="3">cv. Salinas</strain>
        <tissue evidence="2">Seedlings</tissue>
    </source>
</reference>
<dbReference type="SUPFAM" id="SSF81383">
    <property type="entry name" value="F-box domain"/>
    <property type="match status" value="1"/>
</dbReference>
<protein>
    <recommendedName>
        <fullName evidence="1">F-box domain-containing protein</fullName>
    </recommendedName>
</protein>
<dbReference type="PANTHER" id="PTHR31639">
    <property type="entry name" value="F-BOX PROTEIN-LIKE"/>
    <property type="match status" value="1"/>
</dbReference>
<dbReference type="PANTHER" id="PTHR31639:SF333">
    <property type="entry name" value="F-BOX DOMAIN, FBD DOMAIN, LEUCINE-RICH REPEAT DOMAIN, L DOMAIN-LIKE PROTEIN-RELATED"/>
    <property type="match status" value="1"/>
</dbReference>
<dbReference type="Gene3D" id="3.80.10.10">
    <property type="entry name" value="Ribonuclease Inhibitor"/>
    <property type="match status" value="1"/>
</dbReference>
<gene>
    <name evidence="2" type="ORF">LSAT_V11C100032310</name>
</gene>
<dbReference type="InterPro" id="IPR001810">
    <property type="entry name" value="F-box_dom"/>
</dbReference>
<dbReference type="InterPro" id="IPR006566">
    <property type="entry name" value="FBD"/>
</dbReference>
<evidence type="ECO:0000259" key="1">
    <source>
        <dbReference type="PROSITE" id="PS50181"/>
    </source>
</evidence>
<proteinExistence type="predicted"/>
<dbReference type="PROSITE" id="PS50181">
    <property type="entry name" value="FBOX"/>
    <property type="match status" value="1"/>
</dbReference>
<dbReference type="Pfam" id="PF00646">
    <property type="entry name" value="F-box"/>
    <property type="match status" value="1"/>
</dbReference>
<dbReference type="AlphaFoldDB" id="A0A9R1WPH5"/>
<dbReference type="InterPro" id="IPR032675">
    <property type="entry name" value="LRR_dom_sf"/>
</dbReference>